<reference evidence="3" key="1">
    <citation type="journal article" date="2019" name="Int. J. Syst. Evol. Microbiol.">
        <title>The Global Catalogue of Microorganisms (GCM) 10K type strain sequencing project: providing services to taxonomists for standard genome sequencing and annotation.</title>
        <authorList>
            <consortium name="The Broad Institute Genomics Platform"/>
            <consortium name="The Broad Institute Genome Sequencing Center for Infectious Disease"/>
            <person name="Wu L."/>
            <person name="Ma J."/>
        </authorList>
    </citation>
    <scope>NUCLEOTIDE SEQUENCE [LARGE SCALE GENOMIC DNA]</scope>
    <source>
        <strain evidence="3">ZS-35-S2</strain>
    </source>
</reference>
<dbReference type="CDD" id="cd00093">
    <property type="entry name" value="HTH_XRE"/>
    <property type="match status" value="1"/>
</dbReference>
<name>A0ABW1KT10_9ACTN</name>
<protein>
    <submittedName>
        <fullName evidence="2">Multiprotein-bridging factor 1 family protein</fullName>
    </submittedName>
</protein>
<dbReference type="Pfam" id="PF13560">
    <property type="entry name" value="HTH_31"/>
    <property type="match status" value="1"/>
</dbReference>
<dbReference type="InterPro" id="IPR001387">
    <property type="entry name" value="Cro/C1-type_HTH"/>
</dbReference>
<evidence type="ECO:0000313" key="3">
    <source>
        <dbReference type="Proteomes" id="UP001596203"/>
    </source>
</evidence>
<proteinExistence type="predicted"/>
<dbReference type="PROSITE" id="PS50943">
    <property type="entry name" value="HTH_CROC1"/>
    <property type="match status" value="1"/>
</dbReference>
<gene>
    <name evidence="2" type="ORF">ACFP2T_47275</name>
</gene>
<accession>A0ABW1KT10</accession>
<organism evidence="2 3">
    <name type="scientific">Plantactinospora solaniradicis</name>
    <dbReference type="NCBI Taxonomy" id="1723736"/>
    <lineage>
        <taxon>Bacteria</taxon>
        <taxon>Bacillati</taxon>
        <taxon>Actinomycetota</taxon>
        <taxon>Actinomycetes</taxon>
        <taxon>Micromonosporales</taxon>
        <taxon>Micromonosporaceae</taxon>
        <taxon>Plantactinospora</taxon>
    </lineage>
</organism>
<feature type="domain" description="HTH cro/C1-type" evidence="1">
    <location>
        <begin position="15"/>
        <end position="41"/>
    </location>
</feature>
<keyword evidence="3" id="KW-1185">Reference proteome</keyword>
<dbReference type="SUPFAM" id="SSF47413">
    <property type="entry name" value="lambda repressor-like DNA-binding domains"/>
    <property type="match status" value="1"/>
</dbReference>
<comment type="caution">
    <text evidence="2">The sequence shown here is derived from an EMBL/GenBank/DDBJ whole genome shotgun (WGS) entry which is preliminary data.</text>
</comment>
<dbReference type="Proteomes" id="UP001596203">
    <property type="component" value="Unassembled WGS sequence"/>
</dbReference>
<dbReference type="Gene3D" id="1.10.260.40">
    <property type="entry name" value="lambda repressor-like DNA-binding domains"/>
    <property type="match status" value="1"/>
</dbReference>
<dbReference type="RefSeq" id="WP_377434463.1">
    <property type="nucleotide sequence ID" value="NZ_JBHSPR010000111.1"/>
</dbReference>
<evidence type="ECO:0000259" key="1">
    <source>
        <dbReference type="PROSITE" id="PS50943"/>
    </source>
</evidence>
<dbReference type="EMBL" id="JBHSPR010000111">
    <property type="protein sequence ID" value="MFC6023743.1"/>
    <property type="molecule type" value="Genomic_DNA"/>
</dbReference>
<dbReference type="InterPro" id="IPR010982">
    <property type="entry name" value="Lambda_DNA-bd_dom_sf"/>
</dbReference>
<sequence length="61" mass="7003">MPHPPIVDPRFPSRLRELRTARGWSLRELARRAYYGKSQLQPVEAAFQDVAPPVNPLFEAC</sequence>
<evidence type="ECO:0000313" key="2">
    <source>
        <dbReference type="EMBL" id="MFC6023743.1"/>
    </source>
</evidence>